<dbReference type="PANTHER" id="PTHR43280:SF2">
    <property type="entry name" value="HTH-TYPE TRANSCRIPTIONAL REGULATOR EXSA"/>
    <property type="match status" value="1"/>
</dbReference>
<keyword evidence="1" id="KW-0805">Transcription regulation</keyword>
<keyword evidence="3" id="KW-0804">Transcription</keyword>
<dbReference type="Pfam" id="PF12833">
    <property type="entry name" value="HTH_18"/>
    <property type="match status" value="1"/>
</dbReference>
<keyword evidence="6" id="KW-1185">Reference proteome</keyword>
<dbReference type="AlphaFoldDB" id="A0A1C1A0U8"/>
<dbReference type="SUPFAM" id="SSF51215">
    <property type="entry name" value="Regulatory protein AraC"/>
    <property type="match status" value="1"/>
</dbReference>
<keyword evidence="2" id="KW-0238">DNA-binding</keyword>
<comment type="caution">
    <text evidence="5">The sequence shown here is derived from an EMBL/GenBank/DDBJ whole genome shotgun (WGS) entry which is preliminary data.</text>
</comment>
<dbReference type="GO" id="GO:0043565">
    <property type="term" value="F:sequence-specific DNA binding"/>
    <property type="evidence" value="ECO:0007669"/>
    <property type="project" value="InterPro"/>
</dbReference>
<dbReference type="SUPFAM" id="SSF46689">
    <property type="entry name" value="Homeodomain-like"/>
    <property type="match status" value="1"/>
</dbReference>
<dbReference type="EMBL" id="LYPC01000021">
    <property type="protein sequence ID" value="OCT14006.1"/>
    <property type="molecule type" value="Genomic_DNA"/>
</dbReference>
<gene>
    <name evidence="5" type="ORF">A8709_00250</name>
</gene>
<proteinExistence type="predicted"/>
<accession>A0A1C1A0U8</accession>
<dbReference type="InterPro" id="IPR003313">
    <property type="entry name" value="AraC-bd"/>
</dbReference>
<sequence length="295" mass="33848">MHRISWDELNPVINYANILKCEPEFQFGPRVITNHQFIYISKGRGTGNIQGRTYAAKKGDLFYYGPTITHSFKADRSQPFELYGLHFGLNESIDYSNSPFSSYPQPSYFNAEQSENLLVIGEGTVDTLNIGDLIPAGDSGVGEVIHQITLSYIKDSPMSAVMNRSLLISLFGLLHNHSQHLTDSHPHLTKVLNQIRTKLIEHATATYVRQWLSDWSDYNEDYLARSFQTQFGISPHHFHQVQKIEKAKELLTQTKLSITEIAELLHFDTVHYFSRVFKSRTGYTPTSYRTIRRML</sequence>
<dbReference type="Proteomes" id="UP000093309">
    <property type="component" value="Unassembled WGS sequence"/>
</dbReference>
<dbReference type="SMART" id="SM00342">
    <property type="entry name" value="HTH_ARAC"/>
    <property type="match status" value="1"/>
</dbReference>
<protein>
    <recommendedName>
        <fullName evidence="4">HTH araC/xylS-type domain-containing protein</fullName>
    </recommendedName>
</protein>
<dbReference type="Pfam" id="PF02311">
    <property type="entry name" value="AraC_binding"/>
    <property type="match status" value="1"/>
</dbReference>
<evidence type="ECO:0000256" key="1">
    <source>
        <dbReference type="ARBA" id="ARBA00023015"/>
    </source>
</evidence>
<dbReference type="InterPro" id="IPR009057">
    <property type="entry name" value="Homeodomain-like_sf"/>
</dbReference>
<dbReference type="PANTHER" id="PTHR43280">
    <property type="entry name" value="ARAC-FAMILY TRANSCRIPTIONAL REGULATOR"/>
    <property type="match status" value="1"/>
</dbReference>
<dbReference type="STRING" id="512399.A8709_00250"/>
<dbReference type="InterPro" id="IPR037923">
    <property type="entry name" value="HTH-like"/>
</dbReference>
<dbReference type="PROSITE" id="PS01124">
    <property type="entry name" value="HTH_ARAC_FAMILY_2"/>
    <property type="match status" value="1"/>
</dbReference>
<dbReference type="Gene3D" id="1.10.10.60">
    <property type="entry name" value="Homeodomain-like"/>
    <property type="match status" value="2"/>
</dbReference>
<evidence type="ECO:0000256" key="3">
    <source>
        <dbReference type="ARBA" id="ARBA00023163"/>
    </source>
</evidence>
<dbReference type="RefSeq" id="WP_065853433.1">
    <property type="nucleotide sequence ID" value="NZ_LYPC01000021.1"/>
</dbReference>
<evidence type="ECO:0000313" key="5">
    <source>
        <dbReference type="EMBL" id="OCT14006.1"/>
    </source>
</evidence>
<dbReference type="InterPro" id="IPR018060">
    <property type="entry name" value="HTH_AraC"/>
</dbReference>
<evidence type="ECO:0000313" key="6">
    <source>
        <dbReference type="Proteomes" id="UP000093309"/>
    </source>
</evidence>
<reference evidence="6" key="1">
    <citation type="submission" date="2016-05" db="EMBL/GenBank/DDBJ databases">
        <title>Paenibacillus oryzae. sp. nov., isolated from the rice root.</title>
        <authorList>
            <person name="Zhang J."/>
            <person name="Zhang X."/>
        </authorList>
    </citation>
    <scope>NUCLEOTIDE SEQUENCE [LARGE SCALE GENOMIC DNA]</scope>
    <source>
        <strain evidence="6">KCTC13222</strain>
    </source>
</reference>
<feature type="domain" description="HTH araC/xylS-type" evidence="4">
    <location>
        <begin position="193"/>
        <end position="291"/>
    </location>
</feature>
<evidence type="ECO:0000256" key="2">
    <source>
        <dbReference type="ARBA" id="ARBA00023125"/>
    </source>
</evidence>
<evidence type="ECO:0000259" key="4">
    <source>
        <dbReference type="PROSITE" id="PS01124"/>
    </source>
</evidence>
<dbReference type="Gene3D" id="2.60.120.10">
    <property type="entry name" value="Jelly Rolls"/>
    <property type="match status" value="1"/>
</dbReference>
<name>A0A1C1A0U8_9BACL</name>
<dbReference type="GO" id="GO:0003700">
    <property type="term" value="F:DNA-binding transcription factor activity"/>
    <property type="evidence" value="ECO:0007669"/>
    <property type="project" value="InterPro"/>
</dbReference>
<organism evidence="5 6">
    <name type="scientific">Paenibacillus pectinilyticus</name>
    <dbReference type="NCBI Taxonomy" id="512399"/>
    <lineage>
        <taxon>Bacteria</taxon>
        <taxon>Bacillati</taxon>
        <taxon>Bacillota</taxon>
        <taxon>Bacilli</taxon>
        <taxon>Bacillales</taxon>
        <taxon>Paenibacillaceae</taxon>
        <taxon>Paenibacillus</taxon>
    </lineage>
</organism>
<dbReference type="InterPro" id="IPR014710">
    <property type="entry name" value="RmlC-like_jellyroll"/>
</dbReference>